<protein>
    <submittedName>
        <fullName evidence="2">ChaB protein</fullName>
    </submittedName>
</protein>
<organism evidence="2 3">
    <name type="scientific">Solirubrobacter pauli</name>
    <dbReference type="NCBI Taxonomy" id="166793"/>
    <lineage>
        <taxon>Bacteria</taxon>
        <taxon>Bacillati</taxon>
        <taxon>Actinomycetota</taxon>
        <taxon>Thermoleophilia</taxon>
        <taxon>Solirubrobacterales</taxon>
        <taxon>Solirubrobacteraceae</taxon>
        <taxon>Solirubrobacter</taxon>
    </lineage>
</organism>
<dbReference type="AlphaFoldDB" id="A0A660KYN7"/>
<gene>
    <name evidence="2" type="ORF">C8N24_4771</name>
</gene>
<dbReference type="Pfam" id="PF06150">
    <property type="entry name" value="ChaB"/>
    <property type="match status" value="1"/>
</dbReference>
<sequence length="138" mass="15304">MPLSKKDLPGTLQRSPEKVQKAYSETLDSAEEQYDGDEERAHRTAWAAVKHIAEKKGDHWELKDEYGPSDPQAARGGAAARDRPRETAGGVDANKTKAELEQDAREADIPGRSKMTKDELVDALQRYNDRESARARGG</sequence>
<dbReference type="InterPro" id="IPR037205">
    <property type="entry name" value="ChaB_sf"/>
</dbReference>
<proteinExistence type="predicted"/>
<dbReference type="Gene3D" id="1.10.1740.70">
    <property type="entry name" value="ChaB"/>
    <property type="match status" value="1"/>
</dbReference>
<dbReference type="OrthoDB" id="3731224at2"/>
<dbReference type="Proteomes" id="UP000278962">
    <property type="component" value="Unassembled WGS sequence"/>
</dbReference>
<feature type="region of interest" description="Disordered" evidence="1">
    <location>
        <begin position="1"/>
        <end position="20"/>
    </location>
</feature>
<keyword evidence="3" id="KW-1185">Reference proteome</keyword>
<feature type="compositionally biased region" description="Basic and acidic residues" evidence="1">
    <location>
        <begin position="94"/>
        <end position="118"/>
    </location>
</feature>
<name>A0A660KYN7_9ACTN</name>
<evidence type="ECO:0000256" key="1">
    <source>
        <dbReference type="SAM" id="MobiDB-lite"/>
    </source>
</evidence>
<comment type="caution">
    <text evidence="2">The sequence shown here is derived from an EMBL/GenBank/DDBJ whole genome shotgun (WGS) entry which is preliminary data.</text>
</comment>
<evidence type="ECO:0000313" key="3">
    <source>
        <dbReference type="Proteomes" id="UP000278962"/>
    </source>
</evidence>
<dbReference type="EMBL" id="RBIL01000002">
    <property type="protein sequence ID" value="RKQ86756.1"/>
    <property type="molecule type" value="Genomic_DNA"/>
</dbReference>
<reference evidence="2 3" key="1">
    <citation type="submission" date="2018-10" db="EMBL/GenBank/DDBJ databases">
        <title>Genomic Encyclopedia of Archaeal and Bacterial Type Strains, Phase II (KMG-II): from individual species to whole genera.</title>
        <authorList>
            <person name="Goeker M."/>
        </authorList>
    </citation>
    <scope>NUCLEOTIDE SEQUENCE [LARGE SCALE GENOMIC DNA]</scope>
    <source>
        <strain evidence="2 3">DSM 14954</strain>
    </source>
</reference>
<accession>A0A660KYN7</accession>
<dbReference type="InterPro" id="IPR009317">
    <property type="entry name" value="ChaB"/>
</dbReference>
<evidence type="ECO:0000313" key="2">
    <source>
        <dbReference type="EMBL" id="RKQ86756.1"/>
    </source>
</evidence>
<feature type="region of interest" description="Disordered" evidence="1">
    <location>
        <begin position="58"/>
        <end position="118"/>
    </location>
</feature>
<dbReference type="SUPFAM" id="SSF140376">
    <property type="entry name" value="ChaB-like"/>
    <property type="match status" value="1"/>
</dbReference>
<dbReference type="RefSeq" id="WP_121254750.1">
    <property type="nucleotide sequence ID" value="NZ_RBIL01000002.1"/>
</dbReference>